<gene>
    <name evidence="5" type="ORF">SAMN03080606_01371</name>
</gene>
<dbReference type="EMBL" id="FMUS01000007">
    <property type="protein sequence ID" value="SCY36792.1"/>
    <property type="molecule type" value="Genomic_DNA"/>
</dbReference>
<keyword evidence="6" id="KW-1185">Reference proteome</keyword>
<evidence type="ECO:0000313" key="6">
    <source>
        <dbReference type="Proteomes" id="UP000198636"/>
    </source>
</evidence>
<dbReference type="InterPro" id="IPR004089">
    <property type="entry name" value="MCPsignal_dom"/>
</dbReference>
<dbReference type="RefSeq" id="WP_091541514.1">
    <property type="nucleotide sequence ID" value="NZ_FMUS01000007.1"/>
</dbReference>
<evidence type="ECO:0000256" key="3">
    <source>
        <dbReference type="SAM" id="Phobius"/>
    </source>
</evidence>
<name>A0A1G5FBY6_9FIRM</name>
<dbReference type="GO" id="GO:0007165">
    <property type="term" value="P:signal transduction"/>
    <property type="evidence" value="ECO:0007669"/>
    <property type="project" value="UniProtKB-KW"/>
</dbReference>
<feature type="transmembrane region" description="Helical" evidence="3">
    <location>
        <begin position="108"/>
        <end position="125"/>
    </location>
</feature>
<evidence type="ECO:0000313" key="5">
    <source>
        <dbReference type="EMBL" id="SCY36792.1"/>
    </source>
</evidence>
<evidence type="ECO:0000256" key="2">
    <source>
        <dbReference type="PROSITE-ProRule" id="PRU00284"/>
    </source>
</evidence>
<keyword evidence="3" id="KW-0812">Transmembrane</keyword>
<proteinExistence type="predicted"/>
<keyword evidence="3" id="KW-0472">Membrane</keyword>
<dbReference type="SUPFAM" id="SSF58104">
    <property type="entry name" value="Methyl-accepting chemotaxis protein (MCP) signaling domain"/>
    <property type="match status" value="1"/>
</dbReference>
<feature type="transmembrane region" description="Helical" evidence="3">
    <location>
        <begin position="39"/>
        <end position="57"/>
    </location>
</feature>
<dbReference type="OrthoDB" id="2542987at2"/>
<dbReference type="AlphaFoldDB" id="A0A1G5FBY6"/>
<dbReference type="SMART" id="SM00283">
    <property type="entry name" value="MA"/>
    <property type="match status" value="1"/>
</dbReference>
<evidence type="ECO:0000256" key="1">
    <source>
        <dbReference type="ARBA" id="ARBA00023224"/>
    </source>
</evidence>
<dbReference type="PANTHER" id="PTHR32089">
    <property type="entry name" value="METHYL-ACCEPTING CHEMOTAXIS PROTEIN MCPB"/>
    <property type="match status" value="1"/>
</dbReference>
<dbReference type="GO" id="GO:0016020">
    <property type="term" value="C:membrane"/>
    <property type="evidence" value="ECO:0007669"/>
    <property type="project" value="InterPro"/>
</dbReference>
<feature type="transmembrane region" description="Helical" evidence="3">
    <location>
        <begin position="12"/>
        <end position="33"/>
    </location>
</feature>
<feature type="domain" description="Methyl-accepting transducer" evidence="4">
    <location>
        <begin position="206"/>
        <end position="463"/>
    </location>
</feature>
<keyword evidence="3" id="KW-1133">Transmembrane helix</keyword>
<dbReference type="PANTHER" id="PTHR32089:SF112">
    <property type="entry name" value="LYSOZYME-LIKE PROTEIN-RELATED"/>
    <property type="match status" value="1"/>
</dbReference>
<protein>
    <submittedName>
        <fullName evidence="5">Methyl-accepting chemotaxis protein</fullName>
    </submittedName>
</protein>
<keyword evidence="1 2" id="KW-0807">Transducer</keyword>
<dbReference type="Gene3D" id="1.10.287.950">
    <property type="entry name" value="Methyl-accepting chemotaxis protein"/>
    <property type="match status" value="1"/>
</dbReference>
<dbReference type="PROSITE" id="PS50111">
    <property type="entry name" value="CHEMOTAXIS_TRANSDUC_2"/>
    <property type="match status" value="1"/>
</dbReference>
<accession>A0A1G5FBY6</accession>
<feature type="transmembrane region" description="Helical" evidence="3">
    <location>
        <begin position="137"/>
        <end position="157"/>
    </location>
</feature>
<feature type="transmembrane region" description="Helical" evidence="3">
    <location>
        <begin position="64"/>
        <end position="80"/>
    </location>
</feature>
<dbReference type="Pfam" id="PF00015">
    <property type="entry name" value="MCPsignal"/>
    <property type="match status" value="1"/>
</dbReference>
<reference evidence="5 6" key="1">
    <citation type="submission" date="2016-10" db="EMBL/GenBank/DDBJ databases">
        <authorList>
            <person name="de Groot N.N."/>
        </authorList>
    </citation>
    <scope>NUCLEOTIDE SEQUENCE [LARGE SCALE GENOMIC DNA]</scope>
    <source>
        <strain evidence="5 6">DSM 18978</strain>
    </source>
</reference>
<dbReference type="STRING" id="1120976.SAMN03080606_01371"/>
<sequence>MNNHLKNADKVSTFIVNSIVLLVTSLAVMKYGFIGGLKLSIPIIIVAGLITGLYFVNIDSKKKGVIYALLIAIIGFKDFLTPGMSFNGTYAIILSITVISMYFSKRLIIFHSIILNIILISVYFLNPQGLFSGEARFTLLMLLMVNANAIFVCLYFINKWSSGLIDLSEEKAKEAISLVDVLNNTLGKVKSGAKILNESINVFSENMDSNLTTIENVNATIQEMTEGVQHQAESINIINNNMTDIAYEMKETQRVSEDVLENSNNMIQKVTGGTQKVQQMGTQMKTINEAVGTSLTIVNQLQNKTNDIISFLDSINQIAEQTNLLALNAAIEAARAGEQGKGFAIVADEVRKLAEGSSKIVKDINSIIMEISHQTEEAVKTVNQGDTALKAGNDILAEVLSYFDDFTEGFQKTNNSVTAEIRMIEKVSSNIISIQEQIESVASISEQQAAATEEVSATMESLSHDVSSISSSIGKINSLSHDLEEISRCNTAH</sequence>
<dbReference type="Proteomes" id="UP000198636">
    <property type="component" value="Unassembled WGS sequence"/>
</dbReference>
<organism evidence="5 6">
    <name type="scientific">Alkaliphilus peptidifermentans DSM 18978</name>
    <dbReference type="NCBI Taxonomy" id="1120976"/>
    <lineage>
        <taxon>Bacteria</taxon>
        <taxon>Bacillati</taxon>
        <taxon>Bacillota</taxon>
        <taxon>Clostridia</taxon>
        <taxon>Peptostreptococcales</taxon>
        <taxon>Natronincolaceae</taxon>
        <taxon>Alkaliphilus</taxon>
    </lineage>
</organism>
<evidence type="ECO:0000259" key="4">
    <source>
        <dbReference type="PROSITE" id="PS50111"/>
    </source>
</evidence>